<feature type="transmembrane region" description="Helical" evidence="1">
    <location>
        <begin position="89"/>
        <end position="111"/>
    </location>
</feature>
<name>A0ABX1WX36_9BACT</name>
<keyword evidence="1" id="KW-1133">Transmembrane helix</keyword>
<keyword evidence="1" id="KW-0472">Membrane</keyword>
<comment type="caution">
    <text evidence="3">The sequence shown here is derived from an EMBL/GenBank/DDBJ whole genome shotgun (WGS) entry which is preliminary data.</text>
</comment>
<keyword evidence="3" id="KW-0378">Hydrolase</keyword>
<organism evidence="3 4">
    <name type="scientific">Marinifilum caeruleilacunae</name>
    <dbReference type="NCBI Taxonomy" id="2499076"/>
    <lineage>
        <taxon>Bacteria</taxon>
        <taxon>Pseudomonadati</taxon>
        <taxon>Bacteroidota</taxon>
        <taxon>Bacteroidia</taxon>
        <taxon>Marinilabiliales</taxon>
        <taxon>Marinifilaceae</taxon>
    </lineage>
</organism>
<keyword evidence="4" id="KW-1185">Reference proteome</keyword>
<feature type="transmembrane region" description="Helical" evidence="1">
    <location>
        <begin position="151"/>
        <end position="167"/>
    </location>
</feature>
<keyword evidence="3" id="KW-0482">Metalloprotease</keyword>
<feature type="transmembrane region" description="Helical" evidence="1">
    <location>
        <begin position="173"/>
        <end position="190"/>
    </location>
</feature>
<feature type="domain" description="CAAX prenyl protease 2/Lysostaphin resistance protein A-like" evidence="2">
    <location>
        <begin position="129"/>
        <end position="204"/>
    </location>
</feature>
<feature type="transmembrane region" description="Helical" evidence="1">
    <location>
        <begin position="117"/>
        <end position="139"/>
    </location>
</feature>
<proteinExistence type="predicted"/>
<dbReference type="EMBL" id="RZNH01000020">
    <property type="protein sequence ID" value="NOU60639.1"/>
    <property type="molecule type" value="Genomic_DNA"/>
</dbReference>
<evidence type="ECO:0000259" key="2">
    <source>
        <dbReference type="Pfam" id="PF02517"/>
    </source>
</evidence>
<dbReference type="Pfam" id="PF02517">
    <property type="entry name" value="Rce1-like"/>
    <property type="match status" value="1"/>
</dbReference>
<accession>A0ABX1WX36</accession>
<sequence length="229" mass="26640">MKMFLQDIKLDKPLLPMHQINFKTFELIAIILTVLGKFLFMDYLNWRFPFVLSATILWCAYIWYRSKTNKGILKYWGFRTDNFTKVLKVVLPFGLTAILAFFVIGGIQGSINPTWHIIPVLLFYPLWGSIQQFLLIGLVAGNLYDNPNRKLSKHAIVLFAAVLFALVHYPDYWLIGGTFILAIFYGYVYLKEKNLYVLGIFHGWLGALFYYTVLDQDPFLEIFGKLLNL</sequence>
<dbReference type="Proteomes" id="UP000732105">
    <property type="component" value="Unassembled WGS sequence"/>
</dbReference>
<dbReference type="InterPro" id="IPR003675">
    <property type="entry name" value="Rce1/LyrA-like_dom"/>
</dbReference>
<reference evidence="3 4" key="1">
    <citation type="submission" date="2018-12" db="EMBL/GenBank/DDBJ databases">
        <title>Marinifilum JC070 sp. nov., a marine bacterium isolated from Yongle Blue Hole in the South China Sea.</title>
        <authorList>
            <person name="Fu T."/>
        </authorList>
    </citation>
    <scope>NUCLEOTIDE SEQUENCE [LARGE SCALE GENOMIC DNA]</scope>
    <source>
        <strain evidence="3 4">JC070</strain>
    </source>
</reference>
<evidence type="ECO:0000256" key="1">
    <source>
        <dbReference type="SAM" id="Phobius"/>
    </source>
</evidence>
<feature type="transmembrane region" description="Helical" evidence="1">
    <location>
        <begin position="20"/>
        <end position="40"/>
    </location>
</feature>
<keyword evidence="3" id="KW-0645">Protease</keyword>
<feature type="transmembrane region" description="Helical" evidence="1">
    <location>
        <begin position="195"/>
        <end position="213"/>
    </location>
</feature>
<evidence type="ECO:0000313" key="4">
    <source>
        <dbReference type="Proteomes" id="UP000732105"/>
    </source>
</evidence>
<dbReference type="GO" id="GO:0008237">
    <property type="term" value="F:metallopeptidase activity"/>
    <property type="evidence" value="ECO:0007669"/>
    <property type="project" value="UniProtKB-KW"/>
</dbReference>
<feature type="transmembrane region" description="Helical" evidence="1">
    <location>
        <begin position="46"/>
        <end position="64"/>
    </location>
</feature>
<keyword evidence="1" id="KW-0812">Transmembrane</keyword>
<evidence type="ECO:0000313" key="3">
    <source>
        <dbReference type="EMBL" id="NOU60639.1"/>
    </source>
</evidence>
<protein>
    <submittedName>
        <fullName evidence="3">CPBP family intramembrane metalloprotease</fullName>
    </submittedName>
</protein>
<gene>
    <name evidence="3" type="ORF">ELS83_12485</name>
</gene>